<evidence type="ECO:0000313" key="2">
    <source>
        <dbReference type="Proteomes" id="UP000234681"/>
    </source>
</evidence>
<proteinExistence type="predicted"/>
<evidence type="ECO:0000313" key="1">
    <source>
        <dbReference type="EMBL" id="EDL98810.1"/>
    </source>
</evidence>
<accession>A6IJ90</accession>
<reference evidence="2" key="1">
    <citation type="submission" date="2005-09" db="EMBL/GenBank/DDBJ databases">
        <authorList>
            <person name="Mural R.J."/>
            <person name="Li P.W."/>
            <person name="Adams M.D."/>
            <person name="Amanatides P.G."/>
            <person name="Baden-Tillson H."/>
            <person name="Barnstead M."/>
            <person name="Chin S.H."/>
            <person name="Dew I."/>
            <person name="Evans C.A."/>
            <person name="Ferriera S."/>
            <person name="Flanigan M."/>
            <person name="Fosler C."/>
            <person name="Glodek A."/>
            <person name="Gu Z."/>
            <person name="Holt R.A."/>
            <person name="Jennings D."/>
            <person name="Kraft C.L."/>
            <person name="Lu F."/>
            <person name="Nguyen T."/>
            <person name="Nusskern D.R."/>
            <person name="Pfannkoch C.M."/>
            <person name="Sitter C."/>
            <person name="Sutton G.G."/>
            <person name="Venter J.C."/>
            <person name="Wang Z."/>
            <person name="Woodage T."/>
            <person name="Zheng X.H."/>
            <person name="Zhong F."/>
        </authorList>
    </citation>
    <scope>NUCLEOTIDE SEQUENCE [LARGE SCALE GENOMIC DNA]</scope>
    <source>
        <strain>BN</strain>
        <strain evidence="2">Sprague-Dawley</strain>
    </source>
</reference>
<sequence>MYSWKKEGQKKNIHSLSVKGTVCFSKGLRFHSQHHTVTHTIYNSSSKGSTPFSGL</sequence>
<dbReference type="Proteomes" id="UP000234681">
    <property type="component" value="Chromosome 5"/>
</dbReference>
<protein>
    <submittedName>
        <fullName evidence="1">RCG55004</fullName>
    </submittedName>
</protein>
<gene>
    <name evidence="1" type="ORF">rCG_55004</name>
</gene>
<name>A6IJ90_RAT</name>
<dbReference type="AlphaFoldDB" id="A6IJ90"/>
<organism evidence="1 2">
    <name type="scientific">Rattus norvegicus</name>
    <name type="common">Rat</name>
    <dbReference type="NCBI Taxonomy" id="10116"/>
    <lineage>
        <taxon>Eukaryota</taxon>
        <taxon>Metazoa</taxon>
        <taxon>Chordata</taxon>
        <taxon>Craniata</taxon>
        <taxon>Vertebrata</taxon>
        <taxon>Euteleostomi</taxon>
        <taxon>Mammalia</taxon>
        <taxon>Eutheria</taxon>
        <taxon>Euarchontoglires</taxon>
        <taxon>Glires</taxon>
        <taxon>Rodentia</taxon>
        <taxon>Myomorpha</taxon>
        <taxon>Muroidea</taxon>
        <taxon>Muridae</taxon>
        <taxon>Murinae</taxon>
        <taxon>Rattus</taxon>
    </lineage>
</organism>
<dbReference type="EMBL" id="CH473962">
    <property type="protein sequence ID" value="EDL98810.1"/>
    <property type="molecule type" value="Genomic_DNA"/>
</dbReference>